<comment type="caution">
    <text evidence="2">The sequence shown here is derived from an EMBL/GenBank/DDBJ whole genome shotgun (WGS) entry which is preliminary data.</text>
</comment>
<dbReference type="AlphaFoldDB" id="A0A1W0WQ57"/>
<sequence length="270" mass="29499">MLPVGCAFVLCLLFGMSTGQLATWSNISTKSQMVRDREAEFASSTHVKGVVIQVSGTDHLVVGVSPLNHMLYLNNQTQEWETLGTGKITVKWLTSCADGTVWFLDTTVGKPFRQHLVKKPTEVPGIPGKTLFQIAGKDANECGAVTTEGQVYRYKESKGWWPVLGNITAKQLAMGSDGAILALDEQGRVMESVGDDWVEMMGGMTAVTLDVYNRAGNRIAITDSDFNVYVYVDDLWLKMDSPVGGCVQVSISLNEVFCVTSDNNVFRINA</sequence>
<keyword evidence="1" id="KW-0732">Signal</keyword>
<gene>
    <name evidence="2" type="ORF">BV898_08585</name>
</gene>
<dbReference type="SMART" id="SM00706">
    <property type="entry name" value="TECPR"/>
    <property type="match status" value="2"/>
</dbReference>
<evidence type="ECO:0000313" key="3">
    <source>
        <dbReference type="Proteomes" id="UP000192578"/>
    </source>
</evidence>
<organism evidence="2 3">
    <name type="scientific">Hypsibius exemplaris</name>
    <name type="common">Freshwater tardigrade</name>
    <dbReference type="NCBI Taxonomy" id="2072580"/>
    <lineage>
        <taxon>Eukaryota</taxon>
        <taxon>Metazoa</taxon>
        <taxon>Ecdysozoa</taxon>
        <taxon>Tardigrada</taxon>
        <taxon>Eutardigrada</taxon>
        <taxon>Parachela</taxon>
        <taxon>Hypsibioidea</taxon>
        <taxon>Hypsibiidae</taxon>
        <taxon>Hypsibius</taxon>
    </lineage>
</organism>
<protein>
    <submittedName>
        <fullName evidence="2">Uncharacterized protein</fullName>
    </submittedName>
</protein>
<dbReference type="InterPro" id="IPR006624">
    <property type="entry name" value="Beta-propeller_rpt_TECPR"/>
</dbReference>
<evidence type="ECO:0000256" key="1">
    <source>
        <dbReference type="SAM" id="SignalP"/>
    </source>
</evidence>
<keyword evidence="3" id="KW-1185">Reference proteome</keyword>
<evidence type="ECO:0000313" key="2">
    <source>
        <dbReference type="EMBL" id="OQV17336.1"/>
    </source>
</evidence>
<dbReference type="EMBL" id="MTYJ01000062">
    <property type="protein sequence ID" value="OQV17336.1"/>
    <property type="molecule type" value="Genomic_DNA"/>
</dbReference>
<accession>A0A1W0WQ57</accession>
<feature type="chain" id="PRO_5012664230" evidence="1">
    <location>
        <begin position="20"/>
        <end position="270"/>
    </location>
</feature>
<proteinExistence type="predicted"/>
<reference evidence="3" key="1">
    <citation type="submission" date="2017-01" db="EMBL/GenBank/DDBJ databases">
        <title>Comparative genomics of anhydrobiosis in the tardigrade Hypsibius dujardini.</title>
        <authorList>
            <person name="Yoshida Y."/>
            <person name="Koutsovoulos G."/>
            <person name="Laetsch D."/>
            <person name="Stevens L."/>
            <person name="Kumar S."/>
            <person name="Horikawa D."/>
            <person name="Ishino K."/>
            <person name="Komine S."/>
            <person name="Tomita M."/>
            <person name="Blaxter M."/>
            <person name="Arakawa K."/>
        </authorList>
    </citation>
    <scope>NUCLEOTIDE SEQUENCE [LARGE SCALE GENOMIC DNA]</scope>
    <source>
        <strain evidence="3">Z151</strain>
    </source>
</reference>
<dbReference type="Proteomes" id="UP000192578">
    <property type="component" value="Unassembled WGS sequence"/>
</dbReference>
<feature type="signal peptide" evidence="1">
    <location>
        <begin position="1"/>
        <end position="19"/>
    </location>
</feature>
<name>A0A1W0WQ57_HYPEX</name>